<dbReference type="Proteomes" id="UP000318995">
    <property type="component" value="Unassembled WGS sequence"/>
</dbReference>
<dbReference type="AlphaFoldDB" id="A0A5C5WB02"/>
<evidence type="ECO:0000313" key="3">
    <source>
        <dbReference type="Proteomes" id="UP000318995"/>
    </source>
</evidence>
<gene>
    <name evidence="2" type="ORF">Pla111_08710</name>
</gene>
<feature type="transmembrane region" description="Helical" evidence="1">
    <location>
        <begin position="12"/>
        <end position="34"/>
    </location>
</feature>
<accession>A0A5C5WB02</accession>
<reference evidence="2 3" key="1">
    <citation type="submission" date="2019-02" db="EMBL/GenBank/DDBJ databases">
        <title>Deep-cultivation of Planctomycetes and their phenomic and genomic characterization uncovers novel biology.</title>
        <authorList>
            <person name="Wiegand S."/>
            <person name="Jogler M."/>
            <person name="Boedeker C."/>
            <person name="Pinto D."/>
            <person name="Vollmers J."/>
            <person name="Rivas-Marin E."/>
            <person name="Kohn T."/>
            <person name="Peeters S.H."/>
            <person name="Heuer A."/>
            <person name="Rast P."/>
            <person name="Oberbeckmann S."/>
            <person name="Bunk B."/>
            <person name="Jeske O."/>
            <person name="Meyerdierks A."/>
            <person name="Storesund J.E."/>
            <person name="Kallscheuer N."/>
            <person name="Luecker S."/>
            <person name="Lage O.M."/>
            <person name="Pohl T."/>
            <person name="Merkel B.J."/>
            <person name="Hornburger P."/>
            <person name="Mueller R.-W."/>
            <person name="Bruemmer F."/>
            <person name="Labrenz M."/>
            <person name="Spormann A.M."/>
            <person name="Op Den Camp H."/>
            <person name="Overmann J."/>
            <person name="Amann R."/>
            <person name="Jetten M.S.M."/>
            <person name="Mascher T."/>
            <person name="Medema M.H."/>
            <person name="Devos D.P."/>
            <person name="Kaster A.-K."/>
            <person name="Ovreas L."/>
            <person name="Rohde M."/>
            <person name="Galperin M.Y."/>
            <person name="Jogler C."/>
        </authorList>
    </citation>
    <scope>NUCLEOTIDE SEQUENCE [LARGE SCALE GENOMIC DNA]</scope>
    <source>
        <strain evidence="2 3">Pla111</strain>
    </source>
</reference>
<dbReference type="RefSeq" id="WP_146571745.1">
    <property type="nucleotide sequence ID" value="NZ_SJPH01000002.1"/>
</dbReference>
<keyword evidence="1" id="KW-1133">Transmembrane helix</keyword>
<organism evidence="2 3">
    <name type="scientific">Botrimarina hoheduenensis</name>
    <dbReference type="NCBI Taxonomy" id="2528000"/>
    <lineage>
        <taxon>Bacteria</taxon>
        <taxon>Pseudomonadati</taxon>
        <taxon>Planctomycetota</taxon>
        <taxon>Planctomycetia</taxon>
        <taxon>Pirellulales</taxon>
        <taxon>Lacipirellulaceae</taxon>
        <taxon>Botrimarina</taxon>
    </lineage>
</organism>
<keyword evidence="1" id="KW-0472">Membrane</keyword>
<evidence type="ECO:0000256" key="1">
    <source>
        <dbReference type="SAM" id="Phobius"/>
    </source>
</evidence>
<protein>
    <submittedName>
        <fullName evidence="2">Uncharacterized protein</fullName>
    </submittedName>
</protein>
<sequence>MDDLNDRKRRGCLAVAAVFLGIWAGIFCIGLVWVQTGRHLSPPSGRYDRAIEGIYAIERETNYQVPEVFREASVTISRSTHGGMQIKGSSGTALQLEEGADGWYFSKNFDPTGPIILPGLSRNWNEGRITASADGLVVEGYMLEKGLMLFVFPFADAASEWSIKLTQTEESDTQSESKQ</sequence>
<name>A0A5C5WB02_9BACT</name>
<comment type="caution">
    <text evidence="2">The sequence shown here is derived from an EMBL/GenBank/DDBJ whole genome shotgun (WGS) entry which is preliminary data.</text>
</comment>
<proteinExistence type="predicted"/>
<keyword evidence="1" id="KW-0812">Transmembrane</keyword>
<keyword evidence="3" id="KW-1185">Reference proteome</keyword>
<evidence type="ECO:0000313" key="2">
    <source>
        <dbReference type="EMBL" id="TWT47259.1"/>
    </source>
</evidence>
<dbReference type="EMBL" id="SJPH01000002">
    <property type="protein sequence ID" value="TWT47259.1"/>
    <property type="molecule type" value="Genomic_DNA"/>
</dbReference>